<sequence length="57" mass="7031">MKRLTKFTLKGIFTFFSELFMDPDYPLSKTLIKKVQRFSFKLNEKIDNFFYYTLKFD</sequence>
<name>X1IUR4_9ZZZZ</name>
<dbReference type="AlphaFoldDB" id="X1IUR4"/>
<proteinExistence type="predicted"/>
<organism evidence="1">
    <name type="scientific">marine sediment metagenome</name>
    <dbReference type="NCBI Taxonomy" id="412755"/>
    <lineage>
        <taxon>unclassified sequences</taxon>
        <taxon>metagenomes</taxon>
        <taxon>ecological metagenomes</taxon>
    </lineage>
</organism>
<protein>
    <submittedName>
        <fullName evidence="1">Uncharacterized protein</fullName>
    </submittedName>
</protein>
<accession>X1IUR4</accession>
<reference evidence="1" key="1">
    <citation type="journal article" date="2014" name="Front. Microbiol.">
        <title>High frequency of phylogenetically diverse reductive dehalogenase-homologous genes in deep subseafloor sedimentary metagenomes.</title>
        <authorList>
            <person name="Kawai M."/>
            <person name="Futagami T."/>
            <person name="Toyoda A."/>
            <person name="Takaki Y."/>
            <person name="Nishi S."/>
            <person name="Hori S."/>
            <person name="Arai W."/>
            <person name="Tsubouchi T."/>
            <person name="Morono Y."/>
            <person name="Uchiyama I."/>
            <person name="Ito T."/>
            <person name="Fujiyama A."/>
            <person name="Inagaki F."/>
            <person name="Takami H."/>
        </authorList>
    </citation>
    <scope>NUCLEOTIDE SEQUENCE</scope>
    <source>
        <strain evidence="1">Expedition CK06-06</strain>
    </source>
</reference>
<gene>
    <name evidence="1" type="ORF">S03H2_65360</name>
</gene>
<dbReference type="EMBL" id="BARU01042553">
    <property type="protein sequence ID" value="GAH86176.1"/>
    <property type="molecule type" value="Genomic_DNA"/>
</dbReference>
<comment type="caution">
    <text evidence="1">The sequence shown here is derived from an EMBL/GenBank/DDBJ whole genome shotgun (WGS) entry which is preliminary data.</text>
</comment>
<evidence type="ECO:0000313" key="1">
    <source>
        <dbReference type="EMBL" id="GAH86176.1"/>
    </source>
</evidence>